<reference evidence="13" key="1">
    <citation type="journal article" date="2023" name="G3 (Bethesda)">
        <title>A reference genome for the long-term kleptoplast-retaining sea slug Elysia crispata morphotype clarki.</title>
        <authorList>
            <person name="Eastman K.E."/>
            <person name="Pendleton A.L."/>
            <person name="Shaikh M.A."/>
            <person name="Suttiyut T."/>
            <person name="Ogas R."/>
            <person name="Tomko P."/>
            <person name="Gavelis G."/>
            <person name="Widhalm J.R."/>
            <person name="Wisecaver J.H."/>
        </authorList>
    </citation>
    <scope>NUCLEOTIDE SEQUENCE</scope>
    <source>
        <strain evidence="13">ECLA1</strain>
    </source>
</reference>
<dbReference type="PROSITE" id="PS00108">
    <property type="entry name" value="PROTEIN_KINASE_ST"/>
    <property type="match status" value="1"/>
</dbReference>
<evidence type="ECO:0000256" key="10">
    <source>
        <dbReference type="PROSITE-ProRule" id="PRU10141"/>
    </source>
</evidence>
<feature type="compositionally biased region" description="Polar residues" evidence="11">
    <location>
        <begin position="265"/>
        <end position="291"/>
    </location>
</feature>
<dbReference type="InterPro" id="IPR017441">
    <property type="entry name" value="Protein_kinase_ATP_BS"/>
</dbReference>
<dbReference type="Gene3D" id="1.10.533.10">
    <property type="entry name" value="Death Domain, Fas"/>
    <property type="match status" value="1"/>
</dbReference>
<evidence type="ECO:0000256" key="9">
    <source>
        <dbReference type="ARBA" id="ARBA00048679"/>
    </source>
</evidence>
<dbReference type="GO" id="GO:0005524">
    <property type="term" value="F:ATP binding"/>
    <property type="evidence" value="ECO:0007669"/>
    <property type="project" value="UniProtKB-UniRule"/>
</dbReference>
<keyword evidence="5 10" id="KW-0547">Nucleotide-binding</keyword>
<dbReference type="Pfam" id="PF00069">
    <property type="entry name" value="Pkinase"/>
    <property type="match status" value="1"/>
</dbReference>
<evidence type="ECO:0000259" key="12">
    <source>
        <dbReference type="PROSITE" id="PS50011"/>
    </source>
</evidence>
<evidence type="ECO:0000256" key="6">
    <source>
        <dbReference type="ARBA" id="ARBA00022777"/>
    </source>
</evidence>
<dbReference type="PROSITE" id="PS00107">
    <property type="entry name" value="PROTEIN_KINASE_ATP"/>
    <property type="match status" value="1"/>
</dbReference>
<dbReference type="SUPFAM" id="SSF47986">
    <property type="entry name" value="DEATH domain"/>
    <property type="match status" value="1"/>
</dbReference>
<comment type="catalytic activity">
    <reaction evidence="8">
        <text>L-threonyl-[protein] + ATP = O-phospho-L-threonyl-[protein] + ADP + H(+)</text>
        <dbReference type="Rhea" id="RHEA:46608"/>
        <dbReference type="Rhea" id="RHEA-COMP:11060"/>
        <dbReference type="Rhea" id="RHEA-COMP:11605"/>
        <dbReference type="ChEBI" id="CHEBI:15378"/>
        <dbReference type="ChEBI" id="CHEBI:30013"/>
        <dbReference type="ChEBI" id="CHEBI:30616"/>
        <dbReference type="ChEBI" id="CHEBI:61977"/>
        <dbReference type="ChEBI" id="CHEBI:456216"/>
        <dbReference type="EC" id="2.7.11.1"/>
    </reaction>
</comment>
<dbReference type="EC" id="2.7.11.1" evidence="2"/>
<dbReference type="InterPro" id="IPR008271">
    <property type="entry name" value="Ser/Thr_kinase_AS"/>
</dbReference>
<dbReference type="GO" id="GO:0005886">
    <property type="term" value="C:plasma membrane"/>
    <property type="evidence" value="ECO:0007669"/>
    <property type="project" value="TreeGrafter"/>
</dbReference>
<dbReference type="InterPro" id="IPR011029">
    <property type="entry name" value="DEATH-like_dom_sf"/>
</dbReference>
<name>A0AAE1DR46_9GAST</name>
<feature type="compositionally biased region" description="Polar residues" evidence="11">
    <location>
        <begin position="242"/>
        <end position="256"/>
    </location>
</feature>
<evidence type="ECO:0000313" key="13">
    <source>
        <dbReference type="EMBL" id="KAK3779986.1"/>
    </source>
</evidence>
<evidence type="ECO:0000256" key="7">
    <source>
        <dbReference type="ARBA" id="ARBA00022840"/>
    </source>
</evidence>
<gene>
    <name evidence="13" type="ORF">RRG08_028413</name>
</gene>
<feature type="domain" description="Protein kinase" evidence="12">
    <location>
        <begin position="342"/>
        <end position="626"/>
    </location>
</feature>
<keyword evidence="7 10" id="KW-0067">ATP-binding</keyword>
<dbReference type="FunFam" id="1.10.510.10:FF:000754">
    <property type="entry name" value="Interleukin-1 receptor-associated kinase"/>
    <property type="match status" value="1"/>
</dbReference>
<dbReference type="SMART" id="SM00220">
    <property type="entry name" value="S_TKc"/>
    <property type="match status" value="1"/>
</dbReference>
<dbReference type="GO" id="GO:0004674">
    <property type="term" value="F:protein serine/threonine kinase activity"/>
    <property type="evidence" value="ECO:0007669"/>
    <property type="project" value="UniProtKB-KW"/>
</dbReference>
<keyword evidence="14" id="KW-1185">Reference proteome</keyword>
<feature type="region of interest" description="Disordered" evidence="11">
    <location>
        <begin position="172"/>
        <end position="194"/>
    </location>
</feature>
<dbReference type="InterPro" id="IPR011009">
    <property type="entry name" value="Kinase-like_dom_sf"/>
</dbReference>
<comment type="catalytic activity">
    <reaction evidence="9">
        <text>L-seryl-[protein] + ATP = O-phospho-L-seryl-[protein] + ADP + H(+)</text>
        <dbReference type="Rhea" id="RHEA:17989"/>
        <dbReference type="Rhea" id="RHEA-COMP:9863"/>
        <dbReference type="Rhea" id="RHEA-COMP:11604"/>
        <dbReference type="ChEBI" id="CHEBI:15378"/>
        <dbReference type="ChEBI" id="CHEBI:29999"/>
        <dbReference type="ChEBI" id="CHEBI:30616"/>
        <dbReference type="ChEBI" id="CHEBI:83421"/>
        <dbReference type="ChEBI" id="CHEBI:456216"/>
        <dbReference type="EC" id="2.7.11.1"/>
    </reaction>
</comment>
<evidence type="ECO:0000256" key="2">
    <source>
        <dbReference type="ARBA" id="ARBA00012513"/>
    </source>
</evidence>
<dbReference type="Gene3D" id="3.30.200.20">
    <property type="entry name" value="Phosphorylase Kinase, domain 1"/>
    <property type="match status" value="1"/>
</dbReference>
<evidence type="ECO:0000256" key="11">
    <source>
        <dbReference type="SAM" id="MobiDB-lite"/>
    </source>
</evidence>
<dbReference type="Gene3D" id="1.10.510.10">
    <property type="entry name" value="Transferase(Phosphotransferase) domain 1"/>
    <property type="match status" value="1"/>
</dbReference>
<dbReference type="PANTHER" id="PTHR27001">
    <property type="entry name" value="OS01G0253100 PROTEIN"/>
    <property type="match status" value="1"/>
</dbReference>
<feature type="compositionally biased region" description="Polar residues" evidence="11">
    <location>
        <begin position="848"/>
        <end position="868"/>
    </location>
</feature>
<feature type="region of interest" description="Disordered" evidence="11">
    <location>
        <begin position="743"/>
        <end position="775"/>
    </location>
</feature>
<feature type="region of interest" description="Disordered" evidence="11">
    <location>
        <begin position="133"/>
        <end position="158"/>
    </location>
</feature>
<evidence type="ECO:0000313" key="14">
    <source>
        <dbReference type="Proteomes" id="UP001283361"/>
    </source>
</evidence>
<feature type="binding site" evidence="10">
    <location>
        <position position="369"/>
    </location>
    <ligand>
        <name>ATP</name>
        <dbReference type="ChEBI" id="CHEBI:30616"/>
    </ligand>
</feature>
<keyword evidence="6" id="KW-0418">Kinase</keyword>
<accession>A0AAE1DR46</accession>
<dbReference type="AlphaFoldDB" id="A0AAE1DR46"/>
<evidence type="ECO:0000256" key="4">
    <source>
        <dbReference type="ARBA" id="ARBA00022679"/>
    </source>
</evidence>
<sequence length="1084" mass="120657">MSHSLTRGRSISSSDWACLSLGSKSSKSMAKDTIANKSLCEIEYSVTLALSRNMDCDDSWDELASKVGYSTWQIFKLRDMRYKPNGSPTNTLLWELGCEGYKVIDLYEKLKEIRRRREMEILEEYVRKYKQPPLSKSGTGAASDQETKSESDWAQGSSGATLDLDSLLSEVKIPGANDSGGKNHTPSFSSESGTGSAVNYNNYPLWQTEYKPDTKPGQKIIPWTIPSVEKTDPINSIREFASSKSSNYSSDPQIQKQPALESEDTPSSHSCEVSGFNTSYPPSKATPSMSSGAEKLSIMMSQITPKSNESCSNPSITSFDMECITLKPSFRCKELHEATGNFSEENLIGQGAFGKVYQGTLRSLPCAIKRLNSSDRDHNIEMKQFLSELSMLKEFSHENIVVLYGYAMDDRELCLVYQHLINGSLEDRLLLKNGTPPLKWERRLNILVGACKGLNFLHTFRGKPLIHGDIKSANILLDKNWEAKIADLGQAAYATGASKDTSGYTHLTVDQTRTKVFGSKAYHAPEVLKSNQLSIKSDIYAMGVVFLEVCSGLRAYDPNRSMEQFLVRMFIELEEDQWLSFQDKNLDSIPNSSFADILKTAYTCVQESKKKRPSTGKLLKDIHSQYLKLSSGKYDGVNQGALNQSDISPHHIKELNRKLSETVLPANPCIPSSRIAAEQEEILRQSSTQAQQSSLIYNPQQGMQPGVQPNISSLPSQTRELFYPVASKELSNQFPQGHIYSQDHQDQLQQNSPQVSGDQLHQGQQQKKITPAAEDVAPSLKLSSMSSEIANASLDVQYGDSLAIRLQRVVDQLAAKKEQLRQEGVEDPHSLSIQLLSQKMDDIKQQWLAQHSDSHTSKSQQQTNNSPGSFLDEEYFPKPDQKKLLEMFAFDQSNFPSNSNKEQSEPGPAVFQCDPRKLAYMQQFDASSFTQEFGTKNPPVASIVNKNQQNPSYNLPYHPPIGLANNFMPNYFAAMSYPAPYSVNQAFSQNPTASMTANGANAYFMACNNMDGQNNTPNYQNVGALPPQAPAGMGGNFSDHLTSTNYSHIVHHDSQRISEKQQKKTDLDDLMAEIMSEDSLLEGE</sequence>
<dbReference type="InterPro" id="IPR000719">
    <property type="entry name" value="Prot_kinase_dom"/>
</dbReference>
<dbReference type="SUPFAM" id="SSF56112">
    <property type="entry name" value="Protein kinase-like (PK-like)"/>
    <property type="match status" value="1"/>
</dbReference>
<dbReference type="PANTHER" id="PTHR27001:SF931">
    <property type="entry name" value="OS11G0664100 PROTEIN"/>
    <property type="match status" value="1"/>
</dbReference>
<dbReference type="Proteomes" id="UP001283361">
    <property type="component" value="Unassembled WGS sequence"/>
</dbReference>
<dbReference type="EMBL" id="JAWDGP010002774">
    <property type="protein sequence ID" value="KAK3779986.1"/>
    <property type="molecule type" value="Genomic_DNA"/>
</dbReference>
<proteinExistence type="inferred from homology"/>
<feature type="compositionally biased region" description="Polar residues" evidence="11">
    <location>
        <begin position="180"/>
        <end position="194"/>
    </location>
</feature>
<keyword evidence="3" id="KW-0723">Serine/threonine-protein kinase</keyword>
<feature type="region of interest" description="Disordered" evidence="11">
    <location>
        <begin position="241"/>
        <end position="291"/>
    </location>
</feature>
<feature type="compositionally biased region" description="Polar residues" evidence="11">
    <location>
        <begin position="747"/>
        <end position="768"/>
    </location>
</feature>
<evidence type="ECO:0000256" key="1">
    <source>
        <dbReference type="ARBA" id="ARBA00008718"/>
    </source>
</evidence>
<keyword evidence="4" id="KW-0808">Transferase</keyword>
<evidence type="ECO:0000256" key="8">
    <source>
        <dbReference type="ARBA" id="ARBA00047899"/>
    </source>
</evidence>
<organism evidence="13 14">
    <name type="scientific">Elysia crispata</name>
    <name type="common">lettuce slug</name>
    <dbReference type="NCBI Taxonomy" id="231223"/>
    <lineage>
        <taxon>Eukaryota</taxon>
        <taxon>Metazoa</taxon>
        <taxon>Spiralia</taxon>
        <taxon>Lophotrochozoa</taxon>
        <taxon>Mollusca</taxon>
        <taxon>Gastropoda</taxon>
        <taxon>Heterobranchia</taxon>
        <taxon>Euthyneura</taxon>
        <taxon>Panpulmonata</taxon>
        <taxon>Sacoglossa</taxon>
        <taxon>Placobranchoidea</taxon>
        <taxon>Plakobranchidae</taxon>
        <taxon>Elysia</taxon>
    </lineage>
</organism>
<comment type="caution">
    <text evidence="13">The sequence shown here is derived from an EMBL/GenBank/DDBJ whole genome shotgun (WGS) entry which is preliminary data.</text>
</comment>
<feature type="region of interest" description="Disordered" evidence="11">
    <location>
        <begin position="848"/>
        <end position="875"/>
    </location>
</feature>
<protein>
    <recommendedName>
        <fullName evidence="2">non-specific serine/threonine protein kinase</fullName>
        <ecNumber evidence="2">2.7.11.1</ecNumber>
    </recommendedName>
</protein>
<feature type="compositionally biased region" description="Polar residues" evidence="11">
    <location>
        <begin position="134"/>
        <end position="144"/>
    </location>
</feature>
<evidence type="ECO:0000256" key="3">
    <source>
        <dbReference type="ARBA" id="ARBA00022527"/>
    </source>
</evidence>
<dbReference type="PROSITE" id="PS50011">
    <property type="entry name" value="PROTEIN_KINASE_DOM"/>
    <property type="match status" value="1"/>
</dbReference>
<comment type="similarity">
    <text evidence="1">Belongs to the protein kinase superfamily. TKL Ser/Thr protein kinase family. Pelle subfamily.</text>
</comment>
<evidence type="ECO:0000256" key="5">
    <source>
        <dbReference type="ARBA" id="ARBA00022741"/>
    </source>
</evidence>